<comment type="caution">
    <text evidence="2">The sequence shown here is derived from an EMBL/GenBank/DDBJ whole genome shotgun (WGS) entry which is preliminary data.</text>
</comment>
<keyword evidence="3" id="KW-1185">Reference proteome</keyword>
<dbReference type="EMBL" id="SAWZ01000007">
    <property type="protein sequence ID" value="RXR03459.1"/>
    <property type="molecule type" value="Genomic_DNA"/>
</dbReference>
<reference evidence="2 3" key="1">
    <citation type="submission" date="2019-01" db="EMBL/GenBank/DDBJ databases">
        <title>Pseudoxanthomonas composti sp. nov., isolated from compost.</title>
        <authorList>
            <person name="Yang G."/>
        </authorList>
    </citation>
    <scope>NUCLEOTIDE SEQUENCE [LARGE SCALE GENOMIC DNA]</scope>
    <source>
        <strain evidence="2 3">GSS15</strain>
    </source>
</reference>
<accession>A0A4V1N0W4</accession>
<protein>
    <submittedName>
        <fullName evidence="2">Uncharacterized protein</fullName>
    </submittedName>
</protein>
<gene>
    <name evidence="2" type="ORF">EPA99_13565</name>
</gene>
<dbReference type="RefSeq" id="WP_129471771.1">
    <property type="nucleotide sequence ID" value="NZ_SAWZ01000007.1"/>
</dbReference>
<sequence>MKASLSIIGVSLMLLALLWPALAGFLPLSYDGIAGEHVHFRLVPAQDEPEYLRWSFAVLGLVFGMLGIKTRSTGK</sequence>
<organism evidence="2 3">
    <name type="scientific">Pseudoxanthomonas composti</name>
    <dbReference type="NCBI Taxonomy" id="2137479"/>
    <lineage>
        <taxon>Bacteria</taxon>
        <taxon>Pseudomonadati</taxon>
        <taxon>Pseudomonadota</taxon>
        <taxon>Gammaproteobacteria</taxon>
        <taxon>Lysobacterales</taxon>
        <taxon>Lysobacteraceae</taxon>
        <taxon>Pseudoxanthomonas</taxon>
    </lineage>
</organism>
<keyword evidence="1" id="KW-1133">Transmembrane helix</keyword>
<feature type="transmembrane region" description="Helical" evidence="1">
    <location>
        <begin position="51"/>
        <end position="68"/>
    </location>
</feature>
<keyword evidence="1" id="KW-0812">Transmembrane</keyword>
<proteinExistence type="predicted"/>
<dbReference type="Proteomes" id="UP000289784">
    <property type="component" value="Unassembled WGS sequence"/>
</dbReference>
<dbReference type="AlphaFoldDB" id="A0A4V1N0W4"/>
<evidence type="ECO:0000313" key="2">
    <source>
        <dbReference type="EMBL" id="RXR03459.1"/>
    </source>
</evidence>
<evidence type="ECO:0000256" key="1">
    <source>
        <dbReference type="SAM" id="Phobius"/>
    </source>
</evidence>
<keyword evidence="1" id="KW-0472">Membrane</keyword>
<evidence type="ECO:0000313" key="3">
    <source>
        <dbReference type="Proteomes" id="UP000289784"/>
    </source>
</evidence>
<name>A0A4V1N0W4_9GAMM</name>